<evidence type="ECO:0000313" key="2">
    <source>
        <dbReference type="Proteomes" id="UP000001726"/>
    </source>
</evidence>
<proteinExistence type="predicted"/>
<accession>B2VKP3</accession>
<organism evidence="1 2">
    <name type="scientific">Erwinia tasmaniensis (strain DSM 17950 / CFBP 7177 / CIP 109463 / NCPPB 4357 / Et1/99)</name>
    <dbReference type="NCBI Taxonomy" id="465817"/>
    <lineage>
        <taxon>Bacteria</taxon>
        <taxon>Pseudomonadati</taxon>
        <taxon>Pseudomonadota</taxon>
        <taxon>Gammaproteobacteria</taxon>
        <taxon>Enterobacterales</taxon>
        <taxon>Erwiniaceae</taxon>
        <taxon>Erwinia</taxon>
    </lineage>
</organism>
<dbReference type="eggNOG" id="COG2911">
    <property type="taxonomic scope" value="Bacteria"/>
</dbReference>
<name>B2VKP3_ERWT9</name>
<dbReference type="KEGG" id="eta:ETA_16600"/>
<sequence>MKQGLMRTLAALMAAILLLTGLLFTVKEWLPRLAGVWLPENTALVLDSNPRWQQGALRLAGVRYRVGDCEMAAASAVALSYRQSRWQLSADAVSIDSACAAKIPASDDSQQAPRSLAEWQKMLPHADVSIGQLAVAPWQNWSGGLTFHTDAQRQRLEYRGKNLRLQAELDGRDLAIKTFELKAPGMAQPVVLNGTLNLPVIPDGLPESGALHSNLRLDGIPDPIAMELKWQQNSGKLLVHSEAHATPLLTLPWHITPQQIDISQGQWNWPWASQPLAGSVALSAKNWQQGLGATEIAGRLNLLTQGRGGKGNVVLNLGPGRLDFQNSQLPLRLTGDAKLMKLQFYAGLPAMLRGSLIDPQLELLPGALLRMKGQLLSTLEVDEARWPLAGVVVSSAGISGRLQAILSAHNGEMGRFRLHLDGRASNFWPDKGQWMWRYWGNGYLAPLAAKWDVNGRGRWQDTVIELDSLSTGFNRLRYAGTTMTAPRLTLAKPLLWQRDPARPSLDGQFILKARETRLNSGGYLPPSTLTFGVKGRDPAGFLYNGSLKAGDIGPVQLRGRWDGDRLRGQLWWPQQALRVFQPLIAPDLKITIQQGQLKAQVAFSAAADQGLKAGGHWLVTNGGVSMPDNALTGIDFSLPFRLEAQRWYFGAHGPVALRIKEISNQFSLQNITADLQGWYPWSSARPLRLSNVNIDVLGGKVSMESVQMPQTQAASVLIKHIDISELVTAMKLKQLAMSGKIDGALPLWLNNSRWLVKEGWIANSGPLTLRMDKDMADAISSNNFAAGAAIDWLRYMEISRSWATVDLDNLGWMAMTAKVEGSSRFSNRNQQVSLNYTHRENLFQLWRSLRFGDNLQSWVEENATLPSHKEKSDESPD</sequence>
<gene>
    <name evidence="1" type="primary">ydbH</name>
    <name evidence="1" type="ordered locus">ETA_16600</name>
</gene>
<dbReference type="InterPro" id="IPR021730">
    <property type="entry name" value="YdbH"/>
</dbReference>
<dbReference type="HOGENOM" id="CLU_016453_0_0_6"/>
<dbReference type="EMBL" id="CU468135">
    <property type="protein sequence ID" value="CAO96706.1"/>
    <property type="molecule type" value="Genomic_DNA"/>
</dbReference>
<dbReference type="Proteomes" id="UP000001726">
    <property type="component" value="Chromosome"/>
</dbReference>
<dbReference type="Pfam" id="PF11739">
    <property type="entry name" value="YdbH-like"/>
    <property type="match status" value="1"/>
</dbReference>
<evidence type="ECO:0000313" key="1">
    <source>
        <dbReference type="EMBL" id="CAO96706.1"/>
    </source>
</evidence>
<dbReference type="RefSeq" id="WP_012441399.1">
    <property type="nucleotide sequence ID" value="NC_010694.1"/>
</dbReference>
<dbReference type="STRING" id="465817.ETA_16600"/>
<dbReference type="AlphaFoldDB" id="B2VKP3"/>
<keyword evidence="2" id="KW-1185">Reference proteome</keyword>
<dbReference type="NCBIfam" id="NF007971">
    <property type="entry name" value="PRK10695.1"/>
    <property type="match status" value="1"/>
</dbReference>
<reference evidence="1 2" key="1">
    <citation type="journal article" date="2008" name="Environ. Microbiol.">
        <title>The genome of Erwinia tasmaniensis strain Et1/99, a non-pathogenic bacterium in the genus Erwinia.</title>
        <authorList>
            <person name="Kube M."/>
            <person name="Migdoll A.M."/>
            <person name="Mueller I."/>
            <person name="Kuhl H."/>
            <person name="Beck A."/>
            <person name="Reinhardt R."/>
            <person name="Geider K."/>
        </authorList>
    </citation>
    <scope>NUCLEOTIDE SEQUENCE [LARGE SCALE GENOMIC DNA]</scope>
    <source>
        <strain evidence="2">DSM 17950 / CFBP 7177 / CIP 109463 / NCPPB 4357 / Et1/99</strain>
    </source>
</reference>
<protein>
    <submittedName>
        <fullName evidence="1">Uncharacterized protein</fullName>
    </submittedName>
</protein>
<dbReference type="OrthoDB" id="5596796at2"/>